<dbReference type="AlphaFoldDB" id="A0A3E0DUW5"/>
<evidence type="ECO:0000313" key="1">
    <source>
        <dbReference type="EMBL" id="REG88388.1"/>
    </source>
</evidence>
<evidence type="ECO:0000313" key="2">
    <source>
        <dbReference type="Proteomes" id="UP000256405"/>
    </source>
</evidence>
<dbReference type="EMBL" id="QUNF01000009">
    <property type="protein sequence ID" value="REG88388.1"/>
    <property type="molecule type" value="Genomic_DNA"/>
</dbReference>
<reference evidence="1 2" key="1">
    <citation type="submission" date="2018-08" db="EMBL/GenBank/DDBJ databases">
        <title>Genomic Encyclopedia of Archaeal and Bacterial Type Strains, Phase II (KMG-II): from individual species to whole genera.</title>
        <authorList>
            <person name="Goeker M."/>
        </authorList>
    </citation>
    <scope>NUCLEOTIDE SEQUENCE [LARGE SCALE GENOMIC DNA]</scope>
    <source>
        <strain evidence="1 2">DSM 15986</strain>
    </source>
</reference>
<proteinExistence type="predicted"/>
<sequence>MKMPKISIAVIKEDLGYSAITNVEEKLIAT</sequence>
<name>A0A3E0DUW5_9BACT</name>
<accession>A0A3E0DUW5</accession>
<keyword evidence="2" id="KW-1185">Reference proteome</keyword>
<comment type="caution">
    <text evidence="1">The sequence shown here is derived from an EMBL/GenBank/DDBJ whole genome shotgun (WGS) entry which is preliminary data.</text>
</comment>
<protein>
    <submittedName>
        <fullName evidence="1">Uncharacterized protein</fullName>
    </submittedName>
</protein>
<dbReference type="Proteomes" id="UP000256405">
    <property type="component" value="Unassembled WGS sequence"/>
</dbReference>
<organism evidence="1 2">
    <name type="scientific">Algoriphagus antarcticus</name>
    <dbReference type="NCBI Taxonomy" id="238540"/>
    <lineage>
        <taxon>Bacteria</taxon>
        <taxon>Pseudomonadati</taxon>
        <taxon>Bacteroidota</taxon>
        <taxon>Cytophagia</taxon>
        <taxon>Cytophagales</taxon>
        <taxon>Cyclobacteriaceae</taxon>
        <taxon>Algoriphagus</taxon>
    </lineage>
</organism>
<gene>
    <name evidence="1" type="ORF">C8N25_1092</name>
</gene>